<protein>
    <submittedName>
        <fullName evidence="3">FecR protein</fullName>
    </submittedName>
</protein>
<evidence type="ECO:0000259" key="1">
    <source>
        <dbReference type="Pfam" id="PF04773"/>
    </source>
</evidence>
<organism evidence="3 4">
    <name type="scientific">Chitinophaga dinghuensis</name>
    <dbReference type="NCBI Taxonomy" id="1539050"/>
    <lineage>
        <taxon>Bacteria</taxon>
        <taxon>Pseudomonadati</taxon>
        <taxon>Bacteroidota</taxon>
        <taxon>Chitinophagia</taxon>
        <taxon>Chitinophagales</taxon>
        <taxon>Chitinophagaceae</taxon>
        <taxon>Chitinophaga</taxon>
    </lineage>
</organism>
<dbReference type="EMBL" id="QLMA01000004">
    <property type="protein sequence ID" value="RAJ81825.1"/>
    <property type="molecule type" value="Genomic_DNA"/>
</dbReference>
<feature type="domain" description="FecR protein" evidence="1">
    <location>
        <begin position="202"/>
        <end position="300"/>
    </location>
</feature>
<dbReference type="Pfam" id="PF16344">
    <property type="entry name" value="FecR_C"/>
    <property type="match status" value="1"/>
</dbReference>
<dbReference type="InterPro" id="IPR006860">
    <property type="entry name" value="FecR"/>
</dbReference>
<dbReference type="OrthoDB" id="645008at2"/>
<evidence type="ECO:0000313" key="3">
    <source>
        <dbReference type="EMBL" id="RAJ81825.1"/>
    </source>
</evidence>
<dbReference type="Gene3D" id="2.60.120.1440">
    <property type="match status" value="1"/>
</dbReference>
<dbReference type="Gene3D" id="3.55.50.30">
    <property type="match status" value="1"/>
</dbReference>
<feature type="domain" description="Protein FecR C-terminal" evidence="2">
    <location>
        <begin position="343"/>
        <end position="409"/>
    </location>
</feature>
<dbReference type="AlphaFoldDB" id="A0A327W0R1"/>
<dbReference type="Pfam" id="PF04773">
    <property type="entry name" value="FecR"/>
    <property type="match status" value="1"/>
</dbReference>
<dbReference type="PANTHER" id="PTHR30273">
    <property type="entry name" value="PERIPLASMIC SIGNAL SENSOR AND SIGMA FACTOR ACTIVATOR FECR-RELATED"/>
    <property type="match status" value="1"/>
</dbReference>
<gene>
    <name evidence="3" type="ORF">CLV59_10450</name>
</gene>
<evidence type="ECO:0000313" key="4">
    <source>
        <dbReference type="Proteomes" id="UP000249819"/>
    </source>
</evidence>
<dbReference type="Proteomes" id="UP000249819">
    <property type="component" value="Unassembled WGS sequence"/>
</dbReference>
<comment type="caution">
    <text evidence="3">The sequence shown here is derived from an EMBL/GenBank/DDBJ whole genome shotgun (WGS) entry which is preliminary data.</text>
</comment>
<dbReference type="GO" id="GO:0016989">
    <property type="term" value="F:sigma factor antagonist activity"/>
    <property type="evidence" value="ECO:0007669"/>
    <property type="project" value="TreeGrafter"/>
</dbReference>
<dbReference type="PANTHER" id="PTHR30273:SF2">
    <property type="entry name" value="PROTEIN FECR"/>
    <property type="match status" value="1"/>
</dbReference>
<proteinExistence type="predicted"/>
<evidence type="ECO:0000259" key="2">
    <source>
        <dbReference type="Pfam" id="PF16344"/>
    </source>
</evidence>
<dbReference type="FunFam" id="2.60.120.1440:FF:000001">
    <property type="entry name" value="Putative anti-sigma factor"/>
    <property type="match status" value="1"/>
</dbReference>
<sequence>MPIPPLSHQDQRSIDTMQHIAGLFFRRLQGVLTIAEAQELEQWLANQPEESRIAYATMTDWPSIEQSLQSLYHTDEAAALQDVWGRIHAHAPAKISSAIYDIRRYWMAAAAAAVLLIGTGTWWLHHQKKAVAPMAARYESETQPGSNKAILQLEDGSIIELDSAGKGTLAQQQAAVVMKGSNGIVSYHPVASNTTTEAVFNKITTPKGGQFQVILPDGTQVWLNAASSLRYPTAFSGNNRTVELSGEAYFDVAPSARQPFHVKVIGSRAMDIEVLGTEFNINAYEDEPSNTTTLVNGKVRVADDAHQTLLHPGQQALLYENSSPITVQPADLNGVTAWKDGLFSLQDADIHDIMRQISRWYDVDIIYEGHIQQKFVGRIPRNMKLSDVLKVLESTGWVHFTVSGRTVKVTP</sequence>
<dbReference type="InterPro" id="IPR032508">
    <property type="entry name" value="FecR_C"/>
</dbReference>
<reference evidence="3 4" key="1">
    <citation type="submission" date="2018-06" db="EMBL/GenBank/DDBJ databases">
        <title>Genomic Encyclopedia of Archaeal and Bacterial Type Strains, Phase II (KMG-II): from individual species to whole genera.</title>
        <authorList>
            <person name="Goeker M."/>
        </authorList>
    </citation>
    <scope>NUCLEOTIDE SEQUENCE [LARGE SCALE GENOMIC DNA]</scope>
    <source>
        <strain evidence="3 4">DSM 29821</strain>
    </source>
</reference>
<dbReference type="RefSeq" id="WP_146616179.1">
    <property type="nucleotide sequence ID" value="NZ_QLMA01000004.1"/>
</dbReference>
<accession>A0A327W0R1</accession>
<name>A0A327W0R1_9BACT</name>
<dbReference type="InterPro" id="IPR012373">
    <property type="entry name" value="Ferrdict_sens_TM"/>
</dbReference>
<keyword evidence="4" id="KW-1185">Reference proteome</keyword>